<gene>
    <name evidence="4" type="ORF">FDK22_15500</name>
</gene>
<dbReference type="GO" id="GO:0043709">
    <property type="term" value="P:cell adhesion involved in single-species biofilm formation"/>
    <property type="evidence" value="ECO:0007669"/>
    <property type="project" value="TreeGrafter"/>
</dbReference>
<dbReference type="InterPro" id="IPR043128">
    <property type="entry name" value="Rev_trsase/Diguanyl_cyclase"/>
</dbReference>
<dbReference type="SMART" id="SM00267">
    <property type="entry name" value="GGDEF"/>
    <property type="match status" value="1"/>
</dbReference>
<dbReference type="InterPro" id="IPR050469">
    <property type="entry name" value="Diguanylate_Cyclase"/>
</dbReference>
<evidence type="ECO:0000259" key="3">
    <source>
        <dbReference type="PROSITE" id="PS50887"/>
    </source>
</evidence>
<dbReference type="SMART" id="SM00897">
    <property type="entry name" value="FIST"/>
    <property type="match status" value="1"/>
</dbReference>
<dbReference type="Pfam" id="PF00990">
    <property type="entry name" value="GGDEF"/>
    <property type="match status" value="1"/>
</dbReference>
<dbReference type="SUPFAM" id="SSF55073">
    <property type="entry name" value="Nucleotide cyclase"/>
    <property type="match status" value="1"/>
</dbReference>
<proteinExistence type="predicted"/>
<accession>A0A5R8XWR6</accession>
<dbReference type="SMART" id="SM01204">
    <property type="entry name" value="FIST_C"/>
    <property type="match status" value="1"/>
</dbReference>
<evidence type="ECO:0000256" key="2">
    <source>
        <dbReference type="ARBA" id="ARBA00034247"/>
    </source>
</evidence>
<dbReference type="NCBIfam" id="TIGR00254">
    <property type="entry name" value="GGDEF"/>
    <property type="match status" value="1"/>
</dbReference>
<dbReference type="InterPro" id="IPR013702">
    <property type="entry name" value="FIST_domain_N"/>
</dbReference>
<dbReference type="Proteomes" id="UP000308901">
    <property type="component" value="Unassembled WGS sequence"/>
</dbReference>
<comment type="caution">
    <text evidence="4">The sequence shown here is derived from an EMBL/GenBank/DDBJ whole genome shotgun (WGS) entry which is preliminary data.</text>
</comment>
<feature type="domain" description="GGDEF" evidence="3">
    <location>
        <begin position="442"/>
        <end position="575"/>
    </location>
</feature>
<dbReference type="PANTHER" id="PTHR45138">
    <property type="entry name" value="REGULATORY COMPONENTS OF SENSORY TRANSDUCTION SYSTEM"/>
    <property type="match status" value="1"/>
</dbReference>
<dbReference type="InterPro" id="IPR019494">
    <property type="entry name" value="FIST_C"/>
</dbReference>
<dbReference type="GO" id="GO:0052621">
    <property type="term" value="F:diguanylate cyclase activity"/>
    <property type="evidence" value="ECO:0007669"/>
    <property type="project" value="UniProtKB-EC"/>
</dbReference>
<dbReference type="PANTHER" id="PTHR45138:SF9">
    <property type="entry name" value="DIGUANYLATE CYCLASE DGCM-RELATED"/>
    <property type="match status" value="1"/>
</dbReference>
<dbReference type="InterPro" id="IPR000160">
    <property type="entry name" value="GGDEF_dom"/>
</dbReference>
<dbReference type="EC" id="2.7.7.65" evidence="1"/>
<dbReference type="GO" id="GO:0005886">
    <property type="term" value="C:plasma membrane"/>
    <property type="evidence" value="ECO:0007669"/>
    <property type="project" value="TreeGrafter"/>
</dbReference>
<sequence>MKTTNTYFNSEHELLEFAKKENICDDEKLLIQIFTSKNNFEFIKKLLSIFTKHFPKSTLIGSTTDGEICNGKVSTKKTVISFTTFEKTNLEIYISNKFKDYFEGGKNLAKSLIKDDTKVIISFIDGLRGNGEDFLNGINSVNNNIIISGGLAGDNSEFKKTYVFTKDTILFDGVVGVALNSNNLKIFTDYSFDWQAIGKKLTITHAIGNRVFTIEDKTAVEAYNYYLGEAVSEKLPKVGIEFPLIIQNNDLNIARAVIGKEDDGSLIFAGNLKISDKVRFGCADFDSIFNETQKHVDKLLGTCVESIFIYSCMARRRFIPEAIESETSVYNKIAPSSGFYTYGEFFSCGRSKLLLNQSMTVLALSESSICKQNRVEFQALKHSKLTLQALSHLINVSTKELDILQNKLEFQNQTDPLTKLYNRRYFSEVSNNLFKISHRDFKPLSIVMIDIDNFKNINDTYGHSIGDRVIIKLAKTLFRLKRESDITCRYGGEEFIMLLPNTSIRGASVYSEKIRKKVEDTTVEIEEEITITFTISLGVTQIDFINDKNIETVINRADEALYKAKKEGRNQVVSL</sequence>
<organism evidence="4 5">
    <name type="scientific">Arcobacter arenosus</name>
    <dbReference type="NCBI Taxonomy" id="2576037"/>
    <lineage>
        <taxon>Bacteria</taxon>
        <taxon>Pseudomonadati</taxon>
        <taxon>Campylobacterota</taxon>
        <taxon>Epsilonproteobacteria</taxon>
        <taxon>Campylobacterales</taxon>
        <taxon>Arcobacteraceae</taxon>
        <taxon>Arcobacter</taxon>
    </lineage>
</organism>
<dbReference type="PROSITE" id="PS50887">
    <property type="entry name" value="GGDEF"/>
    <property type="match status" value="1"/>
</dbReference>
<protein>
    <recommendedName>
        <fullName evidence="1">diguanylate cyclase</fullName>
        <ecNumber evidence="1">2.7.7.65</ecNumber>
    </recommendedName>
</protein>
<evidence type="ECO:0000313" key="4">
    <source>
        <dbReference type="EMBL" id="TLP35173.1"/>
    </source>
</evidence>
<dbReference type="FunFam" id="3.30.70.270:FF:000001">
    <property type="entry name" value="Diguanylate cyclase domain protein"/>
    <property type="match status" value="1"/>
</dbReference>
<dbReference type="RefSeq" id="WP_138153904.1">
    <property type="nucleotide sequence ID" value="NZ_VANU01000011.1"/>
</dbReference>
<name>A0A5R8XWR6_9BACT</name>
<dbReference type="EMBL" id="VANU01000011">
    <property type="protein sequence ID" value="TLP35173.1"/>
    <property type="molecule type" value="Genomic_DNA"/>
</dbReference>
<dbReference type="Pfam" id="PF10442">
    <property type="entry name" value="FIST_C"/>
    <property type="match status" value="1"/>
</dbReference>
<reference evidence="4 5" key="1">
    <citation type="submission" date="2019-05" db="EMBL/GenBank/DDBJ databases">
        <title>Arcobacter sp. nov., isolated from sea sediment.</title>
        <authorList>
            <person name="Kim W."/>
        </authorList>
    </citation>
    <scope>NUCLEOTIDE SEQUENCE [LARGE SCALE GENOMIC DNA]</scope>
    <source>
        <strain evidence="4 5">CAU 1517</strain>
    </source>
</reference>
<dbReference type="OrthoDB" id="343514at2"/>
<dbReference type="Pfam" id="PF08495">
    <property type="entry name" value="FIST"/>
    <property type="match status" value="1"/>
</dbReference>
<evidence type="ECO:0000313" key="5">
    <source>
        <dbReference type="Proteomes" id="UP000308901"/>
    </source>
</evidence>
<comment type="catalytic activity">
    <reaction evidence="2">
        <text>2 GTP = 3',3'-c-di-GMP + 2 diphosphate</text>
        <dbReference type="Rhea" id="RHEA:24898"/>
        <dbReference type="ChEBI" id="CHEBI:33019"/>
        <dbReference type="ChEBI" id="CHEBI:37565"/>
        <dbReference type="ChEBI" id="CHEBI:58805"/>
        <dbReference type="EC" id="2.7.7.65"/>
    </reaction>
</comment>
<dbReference type="CDD" id="cd01949">
    <property type="entry name" value="GGDEF"/>
    <property type="match status" value="1"/>
</dbReference>
<dbReference type="Gene3D" id="3.30.70.270">
    <property type="match status" value="1"/>
</dbReference>
<dbReference type="AlphaFoldDB" id="A0A5R8XWR6"/>
<dbReference type="InterPro" id="IPR029787">
    <property type="entry name" value="Nucleotide_cyclase"/>
</dbReference>
<evidence type="ECO:0000256" key="1">
    <source>
        <dbReference type="ARBA" id="ARBA00012528"/>
    </source>
</evidence>
<keyword evidence="5" id="KW-1185">Reference proteome</keyword>
<dbReference type="GO" id="GO:1902201">
    <property type="term" value="P:negative regulation of bacterial-type flagellum-dependent cell motility"/>
    <property type="evidence" value="ECO:0007669"/>
    <property type="project" value="TreeGrafter"/>
</dbReference>